<keyword evidence="10" id="KW-0067">ATP-binding</keyword>
<accession>A0A264W2I6</accession>
<organism evidence="20 21">
    <name type="scientific">Tetzosporium hominis</name>
    <dbReference type="NCBI Taxonomy" id="2020506"/>
    <lineage>
        <taxon>Bacteria</taxon>
        <taxon>Bacillati</taxon>
        <taxon>Bacillota</taxon>
        <taxon>Bacilli</taxon>
        <taxon>Bacillales</taxon>
        <taxon>Caryophanaceae</taxon>
        <taxon>Tetzosporium</taxon>
    </lineage>
</organism>
<dbReference type="Proteomes" id="UP000217065">
    <property type="component" value="Unassembled WGS sequence"/>
</dbReference>
<dbReference type="InterPro" id="IPR003661">
    <property type="entry name" value="HisK_dim/P_dom"/>
</dbReference>
<comment type="caution">
    <text evidence="20">The sequence shown here is derived from an EMBL/GenBank/DDBJ whole genome shotgun (WGS) entry which is preliminary data.</text>
</comment>
<dbReference type="PRINTS" id="PR00344">
    <property type="entry name" value="BCTRLSENSOR"/>
</dbReference>
<comment type="function">
    <text evidence="15">Member of the two-component regulatory system HssS/HssR involved in intracellular heme homeostasis and tempering of staphylococcal virulence. HssS functions as a heme sensor histidine kinase which is autophosphorylated at a histidine residue and transfers its phosphate group to an aspartate residue of HssR. HssR/HssS activates the expression of hrtAB, an efflux pump, in response to extracellular heme, hemin, hemoglobin or blood.</text>
</comment>
<dbReference type="InterPro" id="IPR003660">
    <property type="entry name" value="HAMP_dom"/>
</dbReference>
<dbReference type="SUPFAM" id="SSF47384">
    <property type="entry name" value="Homodimeric domain of signal transducing histidine kinase"/>
    <property type="match status" value="1"/>
</dbReference>
<dbReference type="CDD" id="cd00075">
    <property type="entry name" value="HATPase"/>
    <property type="match status" value="1"/>
</dbReference>
<keyword evidence="12" id="KW-0902">Two-component regulatory system</keyword>
<evidence type="ECO:0000256" key="3">
    <source>
        <dbReference type="ARBA" id="ARBA00012438"/>
    </source>
</evidence>
<keyword evidence="13" id="KW-0843">Virulence</keyword>
<dbReference type="SUPFAM" id="SSF55874">
    <property type="entry name" value="ATPase domain of HSP90 chaperone/DNA topoisomerase II/histidine kinase"/>
    <property type="match status" value="1"/>
</dbReference>
<dbReference type="GO" id="GO:0005886">
    <property type="term" value="C:plasma membrane"/>
    <property type="evidence" value="ECO:0007669"/>
    <property type="project" value="UniProtKB-SubCell"/>
</dbReference>
<keyword evidence="6" id="KW-0808">Transferase</keyword>
<keyword evidence="8" id="KW-0547">Nucleotide-binding</keyword>
<dbReference type="InterPro" id="IPR003594">
    <property type="entry name" value="HATPase_dom"/>
</dbReference>
<protein>
    <recommendedName>
        <fullName evidence="16">Heme sensor protein HssS</fullName>
        <ecNumber evidence="3">2.7.13.3</ecNumber>
    </recommendedName>
</protein>
<evidence type="ECO:0000256" key="4">
    <source>
        <dbReference type="ARBA" id="ARBA00022475"/>
    </source>
</evidence>
<evidence type="ECO:0000256" key="9">
    <source>
        <dbReference type="ARBA" id="ARBA00022777"/>
    </source>
</evidence>
<evidence type="ECO:0000259" key="19">
    <source>
        <dbReference type="PROSITE" id="PS50885"/>
    </source>
</evidence>
<comment type="subcellular location">
    <subcellularLocation>
        <location evidence="2">Cell membrane</location>
        <topology evidence="2">Multi-pass membrane protein</topology>
    </subcellularLocation>
</comment>
<dbReference type="PROSITE" id="PS50109">
    <property type="entry name" value="HIS_KIN"/>
    <property type="match status" value="1"/>
</dbReference>
<dbReference type="RefSeq" id="WP_094942958.1">
    <property type="nucleotide sequence ID" value="NZ_NOKQ01000217.1"/>
</dbReference>
<keyword evidence="21" id="KW-1185">Reference proteome</keyword>
<proteinExistence type="predicted"/>
<keyword evidence="9" id="KW-0418">Kinase</keyword>
<feature type="domain" description="Histidine kinase" evidence="18">
    <location>
        <begin position="243"/>
        <end position="455"/>
    </location>
</feature>
<dbReference type="GO" id="GO:0000155">
    <property type="term" value="F:phosphorelay sensor kinase activity"/>
    <property type="evidence" value="ECO:0007669"/>
    <property type="project" value="InterPro"/>
</dbReference>
<dbReference type="CDD" id="cd00082">
    <property type="entry name" value="HisKA"/>
    <property type="match status" value="1"/>
</dbReference>
<keyword evidence="4" id="KW-1003">Cell membrane</keyword>
<dbReference type="PROSITE" id="PS50885">
    <property type="entry name" value="HAMP"/>
    <property type="match status" value="1"/>
</dbReference>
<name>A0A264W2I6_9BACL</name>
<evidence type="ECO:0000256" key="13">
    <source>
        <dbReference type="ARBA" id="ARBA00023026"/>
    </source>
</evidence>
<dbReference type="PANTHER" id="PTHR45528">
    <property type="entry name" value="SENSOR HISTIDINE KINASE CPXA"/>
    <property type="match status" value="1"/>
</dbReference>
<dbReference type="InterPro" id="IPR005467">
    <property type="entry name" value="His_kinase_dom"/>
</dbReference>
<dbReference type="Gene3D" id="1.10.287.130">
    <property type="match status" value="1"/>
</dbReference>
<evidence type="ECO:0000256" key="6">
    <source>
        <dbReference type="ARBA" id="ARBA00022679"/>
    </source>
</evidence>
<dbReference type="GO" id="GO:0005524">
    <property type="term" value="F:ATP binding"/>
    <property type="evidence" value="ECO:0007669"/>
    <property type="project" value="UniProtKB-KW"/>
</dbReference>
<dbReference type="AlphaFoldDB" id="A0A264W2I6"/>
<evidence type="ECO:0000256" key="2">
    <source>
        <dbReference type="ARBA" id="ARBA00004651"/>
    </source>
</evidence>
<evidence type="ECO:0000256" key="11">
    <source>
        <dbReference type="ARBA" id="ARBA00022989"/>
    </source>
</evidence>
<dbReference type="InterPro" id="IPR036097">
    <property type="entry name" value="HisK_dim/P_sf"/>
</dbReference>
<dbReference type="Pfam" id="PF00512">
    <property type="entry name" value="HisKA"/>
    <property type="match status" value="1"/>
</dbReference>
<reference evidence="20 21" key="1">
    <citation type="submission" date="2017-07" db="EMBL/GenBank/DDBJ databases">
        <title>Tetzosporium hominis gen.nov. sp.nov.</title>
        <authorList>
            <person name="Tetz G."/>
            <person name="Tetz V."/>
        </authorList>
    </citation>
    <scope>NUCLEOTIDE SEQUENCE [LARGE SCALE GENOMIC DNA]</scope>
    <source>
        <strain evidence="20 21">VT-49</strain>
    </source>
</reference>
<keyword evidence="14 17" id="KW-0472">Membrane</keyword>
<dbReference type="PANTHER" id="PTHR45528:SF11">
    <property type="entry name" value="HISTIDINE KINASE"/>
    <property type="match status" value="1"/>
</dbReference>
<dbReference type="OrthoDB" id="9813151at2"/>
<dbReference type="SUPFAM" id="SSF158472">
    <property type="entry name" value="HAMP domain-like"/>
    <property type="match status" value="1"/>
</dbReference>
<dbReference type="Pfam" id="PF00672">
    <property type="entry name" value="HAMP"/>
    <property type="match status" value="1"/>
</dbReference>
<evidence type="ECO:0000313" key="20">
    <source>
        <dbReference type="EMBL" id="OZS77783.1"/>
    </source>
</evidence>
<dbReference type="InterPro" id="IPR050398">
    <property type="entry name" value="HssS/ArlS-like"/>
</dbReference>
<feature type="domain" description="HAMP" evidence="19">
    <location>
        <begin position="183"/>
        <end position="235"/>
    </location>
</feature>
<dbReference type="Pfam" id="PF02518">
    <property type="entry name" value="HATPase_c"/>
    <property type="match status" value="1"/>
</dbReference>
<keyword evidence="11 17" id="KW-1133">Transmembrane helix</keyword>
<evidence type="ECO:0000313" key="21">
    <source>
        <dbReference type="Proteomes" id="UP000217065"/>
    </source>
</evidence>
<keyword evidence="5" id="KW-0597">Phosphoprotein</keyword>
<evidence type="ECO:0000256" key="14">
    <source>
        <dbReference type="ARBA" id="ARBA00023136"/>
    </source>
</evidence>
<evidence type="ECO:0000256" key="1">
    <source>
        <dbReference type="ARBA" id="ARBA00000085"/>
    </source>
</evidence>
<evidence type="ECO:0000256" key="5">
    <source>
        <dbReference type="ARBA" id="ARBA00022553"/>
    </source>
</evidence>
<dbReference type="EC" id="2.7.13.3" evidence="3"/>
<comment type="catalytic activity">
    <reaction evidence="1">
        <text>ATP + protein L-histidine = ADP + protein N-phospho-L-histidine.</text>
        <dbReference type="EC" id="2.7.13.3"/>
    </reaction>
</comment>
<dbReference type="EMBL" id="NOKQ01000217">
    <property type="protein sequence ID" value="OZS77783.1"/>
    <property type="molecule type" value="Genomic_DNA"/>
</dbReference>
<sequence length="455" mass="51778">MTLYVKFVWFTILTMFVSSLISFFAMNIYYDMYLKAENNAKNLAIANSIALSTNGNSFSSAEDTFHLLGDVGYQLYLTDGQTVFRYGGTFREENLDDHEIQKVLDAETFNGIRDYPRGFLVTGFFTNELKNSVGVNIEIDEKDYALFLRPNINLLFQELHYLFGGLALGIIFLSFIGMLVVARFLIQPITKLTDAIEKLGEERFDVPLSIHRSDEIGRLADHFVRSRNRIEESIIRRKEFVHNVSHDIQSPLHTIQSHLSLLQKPELGEDDKRKYMTIIQSETARLSSLTTQLLTLASFDKESIELIEEVDISRQLENILSHLRYAFDKKELGVSAHFESVTVRGNAVLLETVWENLLINSIKYSEPGGIIEITLFVTNQEVIVTVQDEGIGMTEEEVARAFERFYRADKTRDRSIEGSGLGLSIVKEIIDLHKGSIEIDSTPEIGTSVRIHLPL</sequence>
<dbReference type="FunFam" id="3.30.565.10:FF:000006">
    <property type="entry name" value="Sensor histidine kinase WalK"/>
    <property type="match status" value="1"/>
</dbReference>
<keyword evidence="7 17" id="KW-0812">Transmembrane</keyword>
<evidence type="ECO:0000256" key="7">
    <source>
        <dbReference type="ARBA" id="ARBA00022692"/>
    </source>
</evidence>
<evidence type="ECO:0000256" key="15">
    <source>
        <dbReference type="ARBA" id="ARBA00037219"/>
    </source>
</evidence>
<dbReference type="InterPro" id="IPR036890">
    <property type="entry name" value="HATPase_C_sf"/>
</dbReference>
<evidence type="ECO:0000256" key="12">
    <source>
        <dbReference type="ARBA" id="ARBA00023012"/>
    </source>
</evidence>
<dbReference type="SMART" id="SM00387">
    <property type="entry name" value="HATPase_c"/>
    <property type="match status" value="1"/>
</dbReference>
<evidence type="ECO:0000256" key="10">
    <source>
        <dbReference type="ARBA" id="ARBA00022840"/>
    </source>
</evidence>
<evidence type="ECO:0000256" key="17">
    <source>
        <dbReference type="SAM" id="Phobius"/>
    </source>
</evidence>
<dbReference type="SMART" id="SM00304">
    <property type="entry name" value="HAMP"/>
    <property type="match status" value="1"/>
</dbReference>
<feature type="transmembrane region" description="Helical" evidence="17">
    <location>
        <begin position="7"/>
        <end position="30"/>
    </location>
</feature>
<evidence type="ECO:0000256" key="16">
    <source>
        <dbReference type="ARBA" id="ARBA00040841"/>
    </source>
</evidence>
<dbReference type="Gene3D" id="3.30.565.10">
    <property type="entry name" value="Histidine kinase-like ATPase, C-terminal domain"/>
    <property type="match status" value="1"/>
</dbReference>
<dbReference type="SMART" id="SM00388">
    <property type="entry name" value="HisKA"/>
    <property type="match status" value="1"/>
</dbReference>
<evidence type="ECO:0000259" key="18">
    <source>
        <dbReference type="PROSITE" id="PS50109"/>
    </source>
</evidence>
<dbReference type="Gene3D" id="6.10.340.10">
    <property type="match status" value="1"/>
</dbReference>
<evidence type="ECO:0000256" key="8">
    <source>
        <dbReference type="ARBA" id="ARBA00022741"/>
    </source>
</evidence>
<dbReference type="CDD" id="cd06225">
    <property type="entry name" value="HAMP"/>
    <property type="match status" value="1"/>
</dbReference>
<feature type="transmembrane region" description="Helical" evidence="17">
    <location>
        <begin position="161"/>
        <end position="186"/>
    </location>
</feature>
<dbReference type="InterPro" id="IPR004358">
    <property type="entry name" value="Sig_transdc_His_kin-like_C"/>
</dbReference>
<gene>
    <name evidence="20" type="ORF">CF394_08490</name>
</gene>